<sequence length="86" mass="9287">MSLISKITSKGQTTLPSELRTALDLMPGDRIRYVKEADGSYRIVKLSGSFADLKGALNLGRPVELDEISEAVGQARTALGRGHDRS</sequence>
<evidence type="ECO:0000313" key="3">
    <source>
        <dbReference type="Proteomes" id="UP000184932"/>
    </source>
</evidence>
<accession>A0A1N6E8V0</accession>
<dbReference type="SUPFAM" id="SSF89447">
    <property type="entry name" value="AbrB/MazE/MraZ-like"/>
    <property type="match status" value="1"/>
</dbReference>
<dbReference type="InterPro" id="IPR037914">
    <property type="entry name" value="SpoVT-AbrB_sf"/>
</dbReference>
<reference evidence="3" key="1">
    <citation type="submission" date="2016-11" db="EMBL/GenBank/DDBJ databases">
        <authorList>
            <person name="Varghese N."/>
            <person name="Submissions S."/>
        </authorList>
    </citation>
    <scope>NUCLEOTIDE SEQUENCE [LARGE SCALE GENOMIC DNA]</scope>
    <source>
        <strain evidence="3">DSM 29440</strain>
    </source>
</reference>
<dbReference type="AlphaFoldDB" id="A0A1N6E8V0"/>
<dbReference type="STRING" id="1217970.SAMN05444002_0467"/>
<dbReference type="Proteomes" id="UP000184932">
    <property type="component" value="Unassembled WGS sequence"/>
</dbReference>
<dbReference type="NCBIfam" id="TIGR01439">
    <property type="entry name" value="lp_hng_hel_AbrB"/>
    <property type="match status" value="1"/>
</dbReference>
<dbReference type="InterPro" id="IPR007159">
    <property type="entry name" value="SpoVT-AbrB_dom"/>
</dbReference>
<organism evidence="2 3">
    <name type="scientific">Vannielia litorea</name>
    <dbReference type="NCBI Taxonomy" id="1217970"/>
    <lineage>
        <taxon>Bacteria</taxon>
        <taxon>Pseudomonadati</taxon>
        <taxon>Pseudomonadota</taxon>
        <taxon>Alphaproteobacteria</taxon>
        <taxon>Rhodobacterales</taxon>
        <taxon>Paracoccaceae</taxon>
        <taxon>Vannielia</taxon>
    </lineage>
</organism>
<keyword evidence="3" id="KW-1185">Reference proteome</keyword>
<dbReference type="Pfam" id="PF04014">
    <property type="entry name" value="MazE_antitoxin"/>
    <property type="match status" value="1"/>
</dbReference>
<evidence type="ECO:0000259" key="1">
    <source>
        <dbReference type="SMART" id="SM00966"/>
    </source>
</evidence>
<name>A0A1N6E8V0_9RHOB</name>
<protein>
    <submittedName>
        <fullName evidence="2">Looped-hinge helix DNA binding domain-containing protein, AbrB family</fullName>
    </submittedName>
</protein>
<dbReference type="RefSeq" id="WP_074254650.1">
    <property type="nucleotide sequence ID" value="NZ_FSRL01000001.1"/>
</dbReference>
<gene>
    <name evidence="2" type="ORF">SAMN05444002_0467</name>
</gene>
<dbReference type="GO" id="GO:0003677">
    <property type="term" value="F:DNA binding"/>
    <property type="evidence" value="ECO:0007669"/>
    <property type="project" value="InterPro"/>
</dbReference>
<dbReference type="SMART" id="SM00966">
    <property type="entry name" value="SpoVT_AbrB"/>
    <property type="match status" value="1"/>
</dbReference>
<dbReference type="Gene3D" id="2.10.260.10">
    <property type="match status" value="1"/>
</dbReference>
<evidence type="ECO:0000313" key="2">
    <source>
        <dbReference type="EMBL" id="SIN79460.1"/>
    </source>
</evidence>
<feature type="domain" description="SpoVT-AbrB" evidence="1">
    <location>
        <begin position="5"/>
        <end position="51"/>
    </location>
</feature>
<proteinExistence type="predicted"/>
<dbReference type="EMBL" id="FSRL01000001">
    <property type="protein sequence ID" value="SIN79460.1"/>
    <property type="molecule type" value="Genomic_DNA"/>
</dbReference>